<proteinExistence type="predicted"/>
<evidence type="ECO:0000313" key="1">
    <source>
        <dbReference type="EMBL" id="MEA5668341.1"/>
    </source>
</evidence>
<dbReference type="EMBL" id="JAYFUH010000243">
    <property type="protein sequence ID" value="MEA5668341.1"/>
    <property type="molecule type" value="Genomic_DNA"/>
</dbReference>
<reference evidence="1 2" key="1">
    <citation type="submission" date="2023-12" db="EMBL/GenBank/DDBJ databases">
        <title>Stenotrophomonas guangdongensis sp. nov., isolated from wilted pepper plants (Capsicum annuum).</title>
        <authorList>
            <person name="Qiu M."/>
            <person name="Li Y."/>
            <person name="Liu Q."/>
            <person name="Zhang X."/>
            <person name="Huang Y."/>
            <person name="Guo R."/>
            <person name="Hu M."/>
            <person name="Zhou J."/>
            <person name="Zhou X."/>
        </authorList>
    </citation>
    <scope>NUCLEOTIDE SEQUENCE [LARGE SCALE GENOMIC DNA]</scope>
    <source>
        <strain evidence="1 2">MH1</strain>
    </source>
</reference>
<protein>
    <submittedName>
        <fullName evidence="1">Uncharacterized protein</fullName>
    </submittedName>
</protein>
<dbReference type="Proteomes" id="UP001301653">
    <property type="component" value="Unassembled WGS sequence"/>
</dbReference>
<dbReference type="RefSeq" id="WP_323439031.1">
    <property type="nucleotide sequence ID" value="NZ_JAYFUH010000243.1"/>
</dbReference>
<feature type="non-terminal residue" evidence="1">
    <location>
        <position position="1"/>
    </location>
</feature>
<accession>A0ABU5V4U7</accession>
<name>A0ABU5V4U7_9GAMM</name>
<evidence type="ECO:0000313" key="2">
    <source>
        <dbReference type="Proteomes" id="UP001301653"/>
    </source>
</evidence>
<keyword evidence="2" id="KW-1185">Reference proteome</keyword>
<organism evidence="1 2">
    <name type="scientific">Stenotrophomonas capsici</name>
    <dbReference type="NCBI Taxonomy" id="3110230"/>
    <lineage>
        <taxon>Bacteria</taxon>
        <taxon>Pseudomonadati</taxon>
        <taxon>Pseudomonadota</taxon>
        <taxon>Gammaproteobacteria</taxon>
        <taxon>Lysobacterales</taxon>
        <taxon>Lysobacteraceae</taxon>
        <taxon>Stenotrophomonas</taxon>
    </lineage>
</organism>
<gene>
    <name evidence="1" type="ORF">VA603_12400</name>
</gene>
<comment type="caution">
    <text evidence="1">The sequence shown here is derived from an EMBL/GenBank/DDBJ whole genome shotgun (WGS) entry which is preliminary data.</text>
</comment>
<sequence length="155" mass="17706">ELEDIRWFQSCGQPLPQSLPFPVAQVSGWSQALSLCSDQAWEDVTLEARNRLTEFLHTRHRDAYQQWNHIAAAAKSRIDAPVCDLIWRPFAEQQGLGKAFTDAVSWDVLAAVMEHAYRDCSGRPTFFLQLLQVYRAGHFPCGWSGDWPDGMLLVW</sequence>